<dbReference type="PANTHER" id="PTHR11941">
    <property type="entry name" value="ENOYL-COA HYDRATASE-RELATED"/>
    <property type="match status" value="1"/>
</dbReference>
<accession>A0ABV1EYC5</accession>
<dbReference type="InterPro" id="IPR029045">
    <property type="entry name" value="ClpP/crotonase-like_dom_sf"/>
</dbReference>
<dbReference type="Pfam" id="PF00378">
    <property type="entry name" value="ECH_1"/>
    <property type="match status" value="1"/>
</dbReference>
<sequence>MMNSVVELKEIKPGIALIKMQDRENKNTFTNELLLGIREAFAEVDKNSKYKVMVITGYDNYFATGGTKDALLAIQEGKANFDKISPGTTNIYSLPLDCRIPVIAAVQGHAIGGGLAFAMFSDFVIFSKESVYTANFMNFGFTPGFGSTYIFPAKFGIALAEDILMSARTFRGEELKKRGIPFEVYPRKEVLNQALELAEIIAEKPRISLVSLKDQLVNEHRKKISEVVKQEIKMHDITFHRPEVKEKIEKLYINPRQV</sequence>
<evidence type="ECO:0000256" key="2">
    <source>
        <dbReference type="RuleBase" id="RU003707"/>
    </source>
</evidence>
<proteinExistence type="inferred from homology"/>
<keyword evidence="4" id="KW-1185">Reference proteome</keyword>
<dbReference type="RefSeq" id="WP_031536443.1">
    <property type="nucleotide sequence ID" value="NZ_JBBMFN010000021.1"/>
</dbReference>
<evidence type="ECO:0000256" key="1">
    <source>
        <dbReference type="ARBA" id="ARBA00005254"/>
    </source>
</evidence>
<comment type="similarity">
    <text evidence="1 2">Belongs to the enoyl-CoA hydratase/isomerase family.</text>
</comment>
<dbReference type="InterPro" id="IPR001753">
    <property type="entry name" value="Enoyl-CoA_hydra/iso"/>
</dbReference>
<dbReference type="Gene3D" id="6.20.390.20">
    <property type="match status" value="1"/>
</dbReference>
<evidence type="ECO:0000313" key="4">
    <source>
        <dbReference type="Proteomes" id="UP001465426"/>
    </source>
</evidence>
<dbReference type="InterPro" id="IPR018376">
    <property type="entry name" value="Enoyl-CoA_hyd/isom_CS"/>
</dbReference>
<dbReference type="Proteomes" id="UP001465426">
    <property type="component" value="Unassembled WGS sequence"/>
</dbReference>
<protein>
    <submittedName>
        <fullName evidence="3">Polyketide synthase</fullName>
    </submittedName>
</protein>
<dbReference type="SUPFAM" id="SSF52096">
    <property type="entry name" value="ClpP/crotonase"/>
    <property type="match status" value="1"/>
</dbReference>
<reference evidence="3 4" key="1">
    <citation type="submission" date="2024-03" db="EMBL/GenBank/DDBJ databases">
        <title>Human intestinal bacterial collection.</title>
        <authorList>
            <person name="Pauvert C."/>
            <person name="Hitch T.C.A."/>
            <person name="Clavel T."/>
        </authorList>
    </citation>
    <scope>NUCLEOTIDE SEQUENCE [LARGE SCALE GENOMIC DNA]</scope>
    <source>
        <strain evidence="3 4">CLA-SR-H024</strain>
    </source>
</reference>
<dbReference type="Gene3D" id="3.90.226.10">
    <property type="entry name" value="2-enoyl-CoA Hydratase, Chain A, domain 1"/>
    <property type="match status" value="1"/>
</dbReference>
<gene>
    <name evidence="3" type="ORF">WMO63_10540</name>
</gene>
<comment type="caution">
    <text evidence="3">The sequence shown here is derived from an EMBL/GenBank/DDBJ whole genome shotgun (WGS) entry which is preliminary data.</text>
</comment>
<dbReference type="PROSITE" id="PS00166">
    <property type="entry name" value="ENOYL_COA_HYDRATASE"/>
    <property type="match status" value="1"/>
</dbReference>
<dbReference type="EMBL" id="JBBMFN010000021">
    <property type="protein sequence ID" value="MEQ2466102.1"/>
    <property type="molecule type" value="Genomic_DNA"/>
</dbReference>
<name>A0ABV1EYC5_9BACI</name>
<dbReference type="CDD" id="cd06558">
    <property type="entry name" value="crotonase-like"/>
    <property type="match status" value="1"/>
</dbReference>
<organism evidence="3 4">
    <name type="scientific">Niallia hominis</name>
    <dbReference type="NCBI Taxonomy" id="3133173"/>
    <lineage>
        <taxon>Bacteria</taxon>
        <taxon>Bacillati</taxon>
        <taxon>Bacillota</taxon>
        <taxon>Bacilli</taxon>
        <taxon>Bacillales</taxon>
        <taxon>Bacillaceae</taxon>
        <taxon>Niallia</taxon>
    </lineage>
</organism>
<evidence type="ECO:0000313" key="3">
    <source>
        <dbReference type="EMBL" id="MEQ2466102.1"/>
    </source>
</evidence>
<dbReference type="PANTHER" id="PTHR11941:SF133">
    <property type="entry name" value="1,2-EPOXYPHENYLACETYL-COA ISOMERASE"/>
    <property type="match status" value="1"/>
</dbReference>
<dbReference type="NCBIfam" id="NF005496">
    <property type="entry name" value="PRK07110.1"/>
    <property type="match status" value="1"/>
</dbReference>